<dbReference type="STRING" id="40754.THII_0395"/>
<dbReference type="EMBL" id="AP014633">
    <property type="protein sequence ID" value="BAP54692.1"/>
    <property type="molecule type" value="Genomic_DNA"/>
</dbReference>
<dbReference type="GO" id="GO:0032259">
    <property type="term" value="P:methylation"/>
    <property type="evidence" value="ECO:0007669"/>
    <property type="project" value="UniProtKB-KW"/>
</dbReference>
<dbReference type="AlphaFoldDB" id="A0A090AHD5"/>
<protein>
    <recommendedName>
        <fullName evidence="5">SAM-dependent methyltransferase</fullName>
    </recommendedName>
</protein>
<dbReference type="InterPro" id="IPR003788">
    <property type="entry name" value="NDUFAF7"/>
</dbReference>
<evidence type="ECO:0000256" key="2">
    <source>
        <dbReference type="ARBA" id="ARBA00022679"/>
    </source>
</evidence>
<dbReference type="PANTHER" id="PTHR12049:SF7">
    <property type="entry name" value="PROTEIN ARGININE METHYLTRANSFERASE NDUFAF7, MITOCHONDRIAL"/>
    <property type="match status" value="1"/>
</dbReference>
<gene>
    <name evidence="3" type="ORF">THII_0395</name>
</gene>
<dbReference type="Proteomes" id="UP000031623">
    <property type="component" value="Chromosome"/>
</dbReference>
<keyword evidence="1" id="KW-0489">Methyltransferase</keyword>
<evidence type="ECO:0008006" key="5">
    <source>
        <dbReference type="Google" id="ProtNLM"/>
    </source>
</evidence>
<dbReference type="HOGENOM" id="CLU_024840_1_0_6"/>
<dbReference type="KEGG" id="tig:THII_0395"/>
<sequence length="388" mass="43318">MSYSPLPPPSQEALVHSQRLVNQLILAIKQSGGALPFTEFMTQALYTPGLGYYSAGLRKFGAKGDFITAPEISPLFSQGIAKQCQPFLTAFEQSVILEFGAGSGIMAAEILKELERLNCLPHQYLILEVSAELRQRQQTTLQTQIPKLFNRIHWLDRLPSQPISGAILANEVLDAMPIHRFRLDAETVSEFQVSYQEDRFVWQESPTTNQSLRIAVESLRHQLPVGYISEINLALPAWLQSVADSLLAGLVLLIDYGFPSREYYHPQRSHGTLMCHYQHYAHDDPLILVGLQDITAHVNFTAVAEAAMAAGLSVAGYTNQANFLLACGLIELLSTLDQNNMPYYLQQTQAVKTLILPSEMGELFKVMALTRNWDKPLLGFASDERIKL</sequence>
<proteinExistence type="predicted"/>
<evidence type="ECO:0000256" key="1">
    <source>
        <dbReference type="ARBA" id="ARBA00022603"/>
    </source>
</evidence>
<dbReference type="InterPro" id="IPR029063">
    <property type="entry name" value="SAM-dependent_MTases_sf"/>
</dbReference>
<keyword evidence="4" id="KW-1185">Reference proteome</keyword>
<keyword evidence="2" id="KW-0808">Transferase</keyword>
<reference evidence="3" key="1">
    <citation type="journal article" date="2014" name="ISME J.">
        <title>Ecophysiology of Thioploca ingrica as revealed by the complete genome sequence supplemented with proteomic evidence.</title>
        <authorList>
            <person name="Kojima H."/>
            <person name="Ogura Y."/>
            <person name="Yamamoto N."/>
            <person name="Togashi T."/>
            <person name="Mori H."/>
            <person name="Watanabe T."/>
            <person name="Nemoto F."/>
            <person name="Kurokawa K."/>
            <person name="Hayashi T."/>
            <person name="Fukui M."/>
        </authorList>
    </citation>
    <scope>NUCLEOTIDE SEQUENCE [LARGE SCALE GENOMIC DNA]</scope>
</reference>
<dbReference type="PANTHER" id="PTHR12049">
    <property type="entry name" value="PROTEIN ARGININE METHYLTRANSFERASE NDUFAF7, MITOCHONDRIAL"/>
    <property type="match status" value="1"/>
</dbReference>
<dbReference type="Gene3D" id="3.40.50.12710">
    <property type="match status" value="1"/>
</dbReference>
<dbReference type="OrthoDB" id="9794208at2"/>
<dbReference type="Pfam" id="PF02636">
    <property type="entry name" value="Methyltransf_28"/>
    <property type="match status" value="1"/>
</dbReference>
<dbReference type="SUPFAM" id="SSF53335">
    <property type="entry name" value="S-adenosyl-L-methionine-dependent methyltransferases"/>
    <property type="match status" value="1"/>
</dbReference>
<organism evidence="3 4">
    <name type="scientific">Thioploca ingrica</name>
    <dbReference type="NCBI Taxonomy" id="40754"/>
    <lineage>
        <taxon>Bacteria</taxon>
        <taxon>Pseudomonadati</taxon>
        <taxon>Pseudomonadota</taxon>
        <taxon>Gammaproteobacteria</taxon>
        <taxon>Thiotrichales</taxon>
        <taxon>Thiotrichaceae</taxon>
        <taxon>Thioploca</taxon>
    </lineage>
</organism>
<evidence type="ECO:0000313" key="4">
    <source>
        <dbReference type="Proteomes" id="UP000031623"/>
    </source>
</evidence>
<evidence type="ECO:0000313" key="3">
    <source>
        <dbReference type="EMBL" id="BAP54692.1"/>
    </source>
</evidence>
<name>A0A090AHD5_9GAMM</name>
<dbReference type="GO" id="GO:0035243">
    <property type="term" value="F:protein-arginine omega-N symmetric methyltransferase activity"/>
    <property type="evidence" value="ECO:0007669"/>
    <property type="project" value="TreeGrafter"/>
</dbReference>
<dbReference type="InterPro" id="IPR038375">
    <property type="entry name" value="NDUFAF7_sf"/>
</dbReference>
<accession>A0A090AHD5</accession>